<dbReference type="GO" id="GO:0043022">
    <property type="term" value="F:ribosome binding"/>
    <property type="evidence" value="ECO:0007669"/>
    <property type="project" value="TreeGrafter"/>
</dbReference>
<evidence type="ECO:0000256" key="8">
    <source>
        <dbReference type="SAM" id="MobiDB-lite"/>
    </source>
</evidence>
<feature type="region of interest" description="Disordered" evidence="8">
    <location>
        <begin position="1"/>
        <end position="85"/>
    </location>
</feature>
<dbReference type="GO" id="GO:0008168">
    <property type="term" value="F:methyltransferase activity"/>
    <property type="evidence" value="ECO:0007669"/>
    <property type="project" value="InterPro"/>
</dbReference>
<reference evidence="10" key="1">
    <citation type="submission" date="2022-10" db="EMBL/GenBank/DDBJ databases">
        <authorList>
            <person name="Chen Y."/>
            <person name="Dougan E. K."/>
            <person name="Chan C."/>
            <person name="Rhodes N."/>
            <person name="Thang M."/>
        </authorList>
    </citation>
    <scope>NUCLEOTIDE SEQUENCE</scope>
</reference>
<dbReference type="EMBL" id="CAMXCT010000128">
    <property type="protein sequence ID" value="CAI3974338.1"/>
    <property type="molecule type" value="Genomic_DNA"/>
</dbReference>
<name>A0A9P1BJ27_9DINO</name>
<dbReference type="GO" id="GO:0003743">
    <property type="term" value="F:translation initiation factor activity"/>
    <property type="evidence" value="ECO:0007669"/>
    <property type="project" value="UniProtKB-KW"/>
</dbReference>
<gene>
    <name evidence="10" type="ORF">C1SCF055_LOCUS2750</name>
</gene>
<dbReference type="Gene3D" id="2.130.10.10">
    <property type="entry name" value="YVTN repeat-like/Quinoprotein amine dehydrogenase"/>
    <property type="match status" value="1"/>
</dbReference>
<keyword evidence="4" id="KW-0853">WD repeat</keyword>
<comment type="caution">
    <text evidence="10">The sequence shown here is derived from an EMBL/GenBank/DDBJ whole genome shotgun (WGS) entry which is preliminary data.</text>
</comment>
<dbReference type="GO" id="GO:0006417">
    <property type="term" value="P:regulation of translation"/>
    <property type="evidence" value="ECO:0007669"/>
    <property type="project" value="UniProtKB-KW"/>
</dbReference>
<dbReference type="SUPFAM" id="SSF81799">
    <property type="entry name" value="Putative methyltransferase TM0872, insert domain"/>
    <property type="match status" value="1"/>
</dbReference>
<keyword evidence="5" id="KW-0677">Repeat</keyword>
<feature type="compositionally biased region" description="Basic and acidic residues" evidence="8">
    <location>
        <begin position="60"/>
        <end position="82"/>
    </location>
</feature>
<dbReference type="InterPro" id="IPR029063">
    <property type="entry name" value="SAM-dependent_MTases_sf"/>
</dbReference>
<feature type="compositionally biased region" description="Basic and acidic residues" evidence="8">
    <location>
        <begin position="1211"/>
        <end position="1224"/>
    </location>
</feature>
<dbReference type="EMBL" id="CAMXCT020000128">
    <property type="protein sequence ID" value="CAL1127713.1"/>
    <property type="molecule type" value="Genomic_DNA"/>
</dbReference>
<dbReference type="Pfam" id="PF08662">
    <property type="entry name" value="eIF2A"/>
    <property type="match status" value="1"/>
</dbReference>
<dbReference type="Gene3D" id="1.10.150.170">
    <property type="entry name" value="Putative methyltransferase TM0872, insert domain"/>
    <property type="match status" value="1"/>
</dbReference>
<dbReference type="SUPFAM" id="SSF82171">
    <property type="entry name" value="DPP6 N-terminal domain-like"/>
    <property type="match status" value="1"/>
</dbReference>
<dbReference type="Proteomes" id="UP001152797">
    <property type="component" value="Unassembled WGS sequence"/>
</dbReference>
<dbReference type="Pfam" id="PF01795">
    <property type="entry name" value="Methyltransf_5"/>
    <property type="match status" value="1"/>
</dbReference>
<dbReference type="HAMAP" id="MF_01007">
    <property type="entry name" value="16SrRNA_methyltr_H"/>
    <property type="match status" value="1"/>
</dbReference>
<keyword evidence="3 11" id="KW-0396">Initiation factor</keyword>
<feature type="compositionally biased region" description="Basic and acidic residues" evidence="8">
    <location>
        <begin position="1261"/>
        <end position="1270"/>
    </location>
</feature>
<keyword evidence="12" id="KW-1185">Reference proteome</keyword>
<accession>A0A9P1BJ27</accession>
<dbReference type="InterPro" id="IPR015943">
    <property type="entry name" value="WD40/YVTN_repeat-like_dom_sf"/>
</dbReference>
<evidence type="ECO:0000313" key="11">
    <source>
        <dbReference type="EMBL" id="CAL4761650.1"/>
    </source>
</evidence>
<keyword evidence="7" id="KW-0648">Protein biosynthesis</keyword>
<keyword evidence="6" id="KW-0810">Translation regulation</keyword>
<evidence type="ECO:0000313" key="12">
    <source>
        <dbReference type="Proteomes" id="UP001152797"/>
    </source>
</evidence>
<evidence type="ECO:0000259" key="9">
    <source>
        <dbReference type="Pfam" id="PF08662"/>
    </source>
</evidence>
<dbReference type="InterPro" id="IPR011387">
    <property type="entry name" value="TIF2A"/>
</dbReference>
<protein>
    <recommendedName>
        <fullName evidence="2">Eukaryotic translation initiation factor 2A</fullName>
    </recommendedName>
</protein>
<feature type="compositionally biased region" description="Low complexity" evidence="8">
    <location>
        <begin position="49"/>
        <end position="59"/>
    </location>
</feature>
<dbReference type="OrthoDB" id="2194683at2759"/>
<evidence type="ECO:0000256" key="1">
    <source>
        <dbReference type="ARBA" id="ARBA00009573"/>
    </source>
</evidence>
<dbReference type="SUPFAM" id="SSF53335">
    <property type="entry name" value="S-adenosyl-L-methionine-dependent methyltransferases"/>
    <property type="match status" value="1"/>
</dbReference>
<feature type="region of interest" description="Disordered" evidence="8">
    <location>
        <begin position="424"/>
        <end position="633"/>
    </location>
</feature>
<feature type="compositionally biased region" description="Polar residues" evidence="8">
    <location>
        <begin position="540"/>
        <end position="557"/>
    </location>
</feature>
<comment type="similarity">
    <text evidence="1">Belongs to the WD repeat EIF2A family.</text>
</comment>
<evidence type="ECO:0000256" key="6">
    <source>
        <dbReference type="ARBA" id="ARBA00022845"/>
    </source>
</evidence>
<feature type="compositionally biased region" description="Low complexity" evidence="8">
    <location>
        <begin position="1193"/>
        <end position="1202"/>
    </location>
</feature>
<dbReference type="NCBIfam" id="TIGR00006">
    <property type="entry name" value="16S rRNA (cytosine(1402)-N(4))-methyltransferase RsmH"/>
    <property type="match status" value="1"/>
</dbReference>
<evidence type="ECO:0000256" key="7">
    <source>
        <dbReference type="ARBA" id="ARBA00022917"/>
    </source>
</evidence>
<feature type="compositionally biased region" description="Low complexity" evidence="8">
    <location>
        <begin position="1232"/>
        <end position="1244"/>
    </location>
</feature>
<dbReference type="GO" id="GO:0003729">
    <property type="term" value="F:mRNA binding"/>
    <property type="evidence" value="ECO:0007669"/>
    <property type="project" value="TreeGrafter"/>
</dbReference>
<feature type="compositionally biased region" description="Polar residues" evidence="8">
    <location>
        <begin position="622"/>
        <end position="631"/>
    </location>
</feature>
<dbReference type="InterPro" id="IPR002903">
    <property type="entry name" value="RsmH"/>
</dbReference>
<dbReference type="GO" id="GO:0000049">
    <property type="term" value="F:tRNA binding"/>
    <property type="evidence" value="ECO:0007669"/>
    <property type="project" value="TreeGrafter"/>
</dbReference>
<evidence type="ECO:0000256" key="4">
    <source>
        <dbReference type="ARBA" id="ARBA00022574"/>
    </source>
</evidence>
<dbReference type="PANTHER" id="PTHR13227">
    <property type="entry name" value="EUKARYOTIC TRANSLATION INITIATION FACTOR 2A"/>
    <property type="match status" value="1"/>
</dbReference>
<dbReference type="EMBL" id="CAMXCT030000128">
    <property type="protein sequence ID" value="CAL4761650.1"/>
    <property type="molecule type" value="Genomic_DNA"/>
</dbReference>
<feature type="region of interest" description="Disordered" evidence="8">
    <location>
        <begin position="1193"/>
        <end position="1288"/>
    </location>
</feature>
<dbReference type="PANTHER" id="PTHR13227:SF0">
    <property type="entry name" value="EUKARYOTIC TRANSLATION INITIATION FACTOR 2A"/>
    <property type="match status" value="1"/>
</dbReference>
<feature type="compositionally biased region" description="Low complexity" evidence="8">
    <location>
        <begin position="1126"/>
        <end position="1141"/>
    </location>
</feature>
<evidence type="ECO:0000256" key="5">
    <source>
        <dbReference type="ARBA" id="ARBA00022737"/>
    </source>
</evidence>
<dbReference type="Gene3D" id="3.40.50.150">
    <property type="entry name" value="Vaccinia Virus protein VP39"/>
    <property type="match status" value="1"/>
</dbReference>
<feature type="compositionally biased region" description="Basic and acidic residues" evidence="8">
    <location>
        <begin position="462"/>
        <end position="473"/>
    </location>
</feature>
<dbReference type="GO" id="GO:0022627">
    <property type="term" value="C:cytosolic small ribosomal subunit"/>
    <property type="evidence" value="ECO:0007669"/>
    <property type="project" value="TreeGrafter"/>
</dbReference>
<proteinExistence type="inferred from homology"/>
<dbReference type="InterPro" id="IPR013979">
    <property type="entry name" value="TIF_beta_prop-like"/>
</dbReference>
<sequence length="1301" mass="142753">MAFPTGGIKVPDLPPQAVPTSAPEVQAQQAGNEPPSETAWSRYQAGQARPLGSRSLSRSRPADYERYGGYDRGRPGRRDVSRPRVAHIPCHLEDAVREMLPDPKSGHKNCRADGTFDGLYVDCTFGRGGHTEHILSRLSGSGRLIAFDVDPEAVAVARQLEARDPRFRIAHRPFSELREELRGVQIDGLLVDLGVSSPQLDDRHRGFGVNEDSELDLRMNQQVGIPAWQWLQQCTTEELAWVIREYGEDGDPVMADRIAEVVMMYVEKRKRMKQPMVRSTRELGDYVKIAKQNFDERGQHPAKLTFQALRMFLNQEMQQLDALLEAACESLVNGGKCVVITFKKKECEAVVKFVRQNEEPLLRRDANTSKARWLELYPLMARDSEWSVTFARNPIRPRDEDIKENPRTRSAIVHVLKKNNRIQPKISLEEGTSPRPAQERYKKPDYVPIFKGAESPSGRNQGSDEWRPDEWLPRQDAGFPRPATESVFPPSTEPVRKAAPQPQPQNTQQVFAPASFPPTQSAEPEAQRVPVKAFPGQAQAPAQESSFPNTEPRQQASPVRPPVKAFPTGSTAEAPPSSFPPAQPFQQAPPARPPVKAFPAGQTAEASKTTASPPVKAFPRAPSSQANPQSPTEHRVRFMDGTEEAAEAVAIGECRATVDLEKPNVRRGDLLWIFEVDGEWLCGTAQKGRPLACGEQRLVRYTFKPGEKVPLEPDLSFPPVFTADSCEWSADGSLLGLVDSTGGVQVLDASDGYKPLCQVPALVGGVRNFYFSPLGNHLVTYERWEKEAGNNVGLWDAKTGQMRFSFTMKNMTAMTWPPLKWTALETHCCRMVQDGVQIMPGTCDRENAQISRIEAPGIMAFEVAPKGAGSGGAGEPHVAICIAEWKGQPARCQIYRVDQPSRATATKNFFKAQTVTMAWNNTGTAVLVKAATEEASTGKSYYGDASLYFLRADGEETALVASADGGPLHDVQWNPTQDEFVMLHGQHPCSAALYEGRKGSKRMDFGTGHRNTIRWNNFGRFFTLGGYGQLKGDTDFWDKPGKKLMASLRMECCVVCGWAPDGRHFLAATTAPRMRVDNKIEIYDYLGSLLGKLDFEELLLAGWRPRPRGAFQDRPPSPGRTQASEPKAAAKPKPAAYRPPGARGGGLAEQLRKELGSTSAEAATTATKVGAGAAAPPVFLPPGASAADFAPKAAAAATGSSRNARKKKAKESKEAEAPAPEVEKFSPPQRQGGAEAAEKPAPAGDGDEVEKKVRALRKKLRDIDKLKEKVSAGGDLDPLQKQKLEGESEILQQIRSLGAEP</sequence>
<feature type="domain" description="Translation initiation factor beta propellor-like" evidence="9">
    <location>
        <begin position="907"/>
        <end position="1099"/>
    </location>
</feature>
<organism evidence="10">
    <name type="scientific">Cladocopium goreaui</name>
    <dbReference type="NCBI Taxonomy" id="2562237"/>
    <lineage>
        <taxon>Eukaryota</taxon>
        <taxon>Sar</taxon>
        <taxon>Alveolata</taxon>
        <taxon>Dinophyceae</taxon>
        <taxon>Suessiales</taxon>
        <taxon>Symbiodiniaceae</taxon>
        <taxon>Cladocopium</taxon>
    </lineage>
</organism>
<dbReference type="InterPro" id="IPR023397">
    <property type="entry name" value="SAM-dep_MeTrfase_MraW_recog"/>
</dbReference>
<feature type="region of interest" description="Disordered" evidence="8">
    <location>
        <begin position="1107"/>
        <end position="1146"/>
    </location>
</feature>
<evidence type="ECO:0000256" key="3">
    <source>
        <dbReference type="ARBA" id="ARBA00022540"/>
    </source>
</evidence>
<evidence type="ECO:0000313" key="10">
    <source>
        <dbReference type="EMBL" id="CAI3974338.1"/>
    </source>
</evidence>
<reference evidence="11 12" key="2">
    <citation type="submission" date="2024-05" db="EMBL/GenBank/DDBJ databases">
        <authorList>
            <person name="Chen Y."/>
            <person name="Shah S."/>
            <person name="Dougan E. K."/>
            <person name="Thang M."/>
            <person name="Chan C."/>
        </authorList>
    </citation>
    <scope>NUCLEOTIDE SEQUENCE [LARGE SCALE GENOMIC DNA]</scope>
</reference>
<evidence type="ECO:0000256" key="2">
    <source>
        <dbReference type="ARBA" id="ARBA00013819"/>
    </source>
</evidence>